<dbReference type="GO" id="GO:0045214">
    <property type="term" value="P:sarcomere organization"/>
    <property type="evidence" value="ECO:0007669"/>
    <property type="project" value="UniProtKB-ARBA"/>
</dbReference>
<dbReference type="PANTHER" id="PTHR11521">
    <property type="entry name" value="TROPONIN T"/>
    <property type="match status" value="1"/>
</dbReference>
<dbReference type="GO" id="GO:0005523">
    <property type="term" value="F:tropomyosin binding"/>
    <property type="evidence" value="ECO:0007669"/>
    <property type="project" value="TreeGrafter"/>
</dbReference>
<dbReference type="OrthoDB" id="330499at2759"/>
<dbReference type="Proteomes" id="UP000887013">
    <property type="component" value="Unassembled WGS sequence"/>
</dbReference>
<accession>A0A8X6N6C7</accession>
<dbReference type="SUPFAM" id="SSF90250">
    <property type="entry name" value="Troponin coil-coiled subunits"/>
    <property type="match status" value="1"/>
</dbReference>
<dbReference type="AlphaFoldDB" id="A0A8X6N6C7"/>
<evidence type="ECO:0000313" key="5">
    <source>
        <dbReference type="Proteomes" id="UP000887013"/>
    </source>
</evidence>
<sequence>MSFTLPNSAWTPPFPASICSSPHPWFGLSTVFIESEEEEEEEVGRASSGQKATREESQPKMTEAEIAMEEKLRKKKEEDEAMWAEYIEQWRKQRSKEEEELKKLKERQARRKVTRAEQEKRLMELKRRQEEQRQREIEEKKQKEAEAKRKRLEDAEKKRQAMLEEQKKMKEGVKPNFVIQKKEGGAPIMTGHAGGFDKMSTVEQARAEMSKSKEQLAEDKQIALTYRVKPLNIEGLGSEKLRQNAEELWAKIVTLESEKYDLEDKMKRQDYDLRELTERQKQINRQKALKKGIDPAEAEGKHPPKIQVASKYERRLDRRSFAHKKSWFEEPKIHVASKFERRVDRRTYADKKSLFDGGLEKTLKDQLEKSWGERMTVFKERGPKALPKWDPTAPKVKEVIEHRTYDDDDLLDLEPPSFEYNLISWSILVNRRE</sequence>
<dbReference type="EMBL" id="BMAW01054313">
    <property type="protein sequence ID" value="GFS95751.1"/>
    <property type="molecule type" value="Genomic_DNA"/>
</dbReference>
<dbReference type="Gene3D" id="1.20.5.350">
    <property type="match status" value="1"/>
</dbReference>
<dbReference type="GO" id="GO:0005861">
    <property type="term" value="C:troponin complex"/>
    <property type="evidence" value="ECO:0007669"/>
    <property type="project" value="InterPro"/>
</dbReference>
<dbReference type="InterPro" id="IPR027707">
    <property type="entry name" value="TNNT"/>
</dbReference>
<comment type="caution">
    <text evidence="4">The sequence shown here is derived from an EMBL/GenBank/DDBJ whole genome shotgun (WGS) entry which is preliminary data.</text>
</comment>
<evidence type="ECO:0000256" key="1">
    <source>
        <dbReference type="ARBA" id="ARBA00003363"/>
    </source>
</evidence>
<feature type="compositionally biased region" description="Basic and acidic residues" evidence="3">
    <location>
        <begin position="114"/>
        <end position="169"/>
    </location>
</feature>
<proteinExistence type="inferred from homology"/>
<protein>
    <submittedName>
        <fullName evidence="4">Troponin T, skeletal muscle</fullName>
    </submittedName>
</protein>
<dbReference type="GO" id="GO:0006936">
    <property type="term" value="P:muscle contraction"/>
    <property type="evidence" value="ECO:0007669"/>
    <property type="project" value="TreeGrafter"/>
</dbReference>
<dbReference type="InterPro" id="IPR001978">
    <property type="entry name" value="Troponin"/>
</dbReference>
<feature type="region of interest" description="Disordered" evidence="3">
    <location>
        <begin position="35"/>
        <end position="65"/>
    </location>
</feature>
<feature type="region of interest" description="Disordered" evidence="3">
    <location>
        <begin position="93"/>
        <end position="169"/>
    </location>
</feature>
<dbReference type="InterPro" id="IPR038077">
    <property type="entry name" value="Troponin_sf"/>
</dbReference>
<keyword evidence="5" id="KW-1185">Reference proteome</keyword>
<reference evidence="4" key="1">
    <citation type="submission" date="2020-08" db="EMBL/GenBank/DDBJ databases">
        <title>Multicomponent nature underlies the extraordinary mechanical properties of spider dragline silk.</title>
        <authorList>
            <person name="Kono N."/>
            <person name="Nakamura H."/>
            <person name="Mori M."/>
            <person name="Yoshida Y."/>
            <person name="Ohtoshi R."/>
            <person name="Malay A.D."/>
            <person name="Moran D.A.P."/>
            <person name="Tomita M."/>
            <person name="Numata K."/>
            <person name="Arakawa K."/>
        </authorList>
    </citation>
    <scope>NUCLEOTIDE SEQUENCE</scope>
</reference>
<dbReference type="Pfam" id="PF00992">
    <property type="entry name" value="Troponin"/>
    <property type="match status" value="1"/>
</dbReference>
<feature type="compositionally biased region" description="Basic and acidic residues" evidence="3">
    <location>
        <begin position="93"/>
        <end position="107"/>
    </location>
</feature>
<evidence type="ECO:0000256" key="2">
    <source>
        <dbReference type="ARBA" id="ARBA00008330"/>
    </source>
</evidence>
<evidence type="ECO:0000313" key="4">
    <source>
        <dbReference type="EMBL" id="GFS95751.1"/>
    </source>
</evidence>
<comment type="similarity">
    <text evidence="2">Belongs to the troponin T family.</text>
</comment>
<organism evidence="4 5">
    <name type="scientific">Nephila pilipes</name>
    <name type="common">Giant wood spider</name>
    <name type="synonym">Nephila maculata</name>
    <dbReference type="NCBI Taxonomy" id="299642"/>
    <lineage>
        <taxon>Eukaryota</taxon>
        <taxon>Metazoa</taxon>
        <taxon>Ecdysozoa</taxon>
        <taxon>Arthropoda</taxon>
        <taxon>Chelicerata</taxon>
        <taxon>Arachnida</taxon>
        <taxon>Araneae</taxon>
        <taxon>Araneomorphae</taxon>
        <taxon>Entelegynae</taxon>
        <taxon>Araneoidea</taxon>
        <taxon>Nephilidae</taxon>
        <taxon>Nephila</taxon>
    </lineage>
</organism>
<evidence type="ECO:0000256" key="3">
    <source>
        <dbReference type="SAM" id="MobiDB-lite"/>
    </source>
</evidence>
<dbReference type="FunFam" id="1.20.5.350:FF:000003">
    <property type="entry name" value="Troponin T isoform 5"/>
    <property type="match status" value="1"/>
</dbReference>
<gene>
    <name evidence="4" type="primary">up</name>
    <name evidence="4" type="ORF">NPIL_198043</name>
</gene>
<dbReference type="PANTHER" id="PTHR11521:SF1">
    <property type="entry name" value="TROPONIN T, SKELETAL MUSCLE"/>
    <property type="match status" value="1"/>
</dbReference>
<comment type="function">
    <text evidence="1">Troponin T is the tropomyosin-binding subunit of troponin, the thin filament regulatory complex which confers calcium-sensitivity to striated muscle actomyosin ATPase activity.</text>
</comment>
<dbReference type="GO" id="GO:0006937">
    <property type="term" value="P:regulation of muscle contraction"/>
    <property type="evidence" value="ECO:0007669"/>
    <property type="project" value="InterPro"/>
</dbReference>
<name>A0A8X6N6C7_NEPPI</name>